<proteinExistence type="predicted"/>
<protein>
    <submittedName>
        <fullName evidence="1">Uncharacterized protein</fullName>
    </submittedName>
</protein>
<organism evidence="1 2">
    <name type="scientific">Paramecium sonneborni</name>
    <dbReference type="NCBI Taxonomy" id="65129"/>
    <lineage>
        <taxon>Eukaryota</taxon>
        <taxon>Sar</taxon>
        <taxon>Alveolata</taxon>
        <taxon>Ciliophora</taxon>
        <taxon>Intramacronucleata</taxon>
        <taxon>Oligohymenophorea</taxon>
        <taxon>Peniculida</taxon>
        <taxon>Parameciidae</taxon>
        <taxon>Paramecium</taxon>
    </lineage>
</organism>
<sequence>MDSANNQEKPIKYLKYTYTGNEFRKKEVKHFYFVLIQEKQQFIQIIVQIKTLVISVEVGAFKVETDLIKLQQAYRRLIMKKLLNHSGTPDVIAKSNIVARGIPYQLDQKANCVMFNSVLSQSQKQKDIQ</sequence>
<dbReference type="Proteomes" id="UP000692954">
    <property type="component" value="Unassembled WGS sequence"/>
</dbReference>
<accession>A0A8S1KLT6</accession>
<reference evidence="1" key="1">
    <citation type="submission" date="2021-01" db="EMBL/GenBank/DDBJ databases">
        <authorList>
            <consortium name="Genoscope - CEA"/>
            <person name="William W."/>
        </authorList>
    </citation>
    <scope>NUCLEOTIDE SEQUENCE</scope>
</reference>
<gene>
    <name evidence="1" type="ORF">PSON_ATCC_30995.1.T0090405</name>
</gene>
<evidence type="ECO:0000313" key="2">
    <source>
        <dbReference type="Proteomes" id="UP000692954"/>
    </source>
</evidence>
<keyword evidence="2" id="KW-1185">Reference proteome</keyword>
<comment type="caution">
    <text evidence="1">The sequence shown here is derived from an EMBL/GenBank/DDBJ whole genome shotgun (WGS) entry which is preliminary data.</text>
</comment>
<dbReference type="AlphaFoldDB" id="A0A8S1KLT6"/>
<name>A0A8S1KLT6_9CILI</name>
<dbReference type="EMBL" id="CAJJDN010000009">
    <property type="protein sequence ID" value="CAD8055757.1"/>
    <property type="molecule type" value="Genomic_DNA"/>
</dbReference>
<evidence type="ECO:0000313" key="1">
    <source>
        <dbReference type="EMBL" id="CAD8055757.1"/>
    </source>
</evidence>